<gene>
    <name evidence="11" type="ORF">AaE_014700</name>
</gene>
<evidence type="ECO:0000256" key="4">
    <source>
        <dbReference type="ARBA" id="ARBA00022723"/>
    </source>
</evidence>
<evidence type="ECO:0000256" key="3">
    <source>
        <dbReference type="ARBA" id="ARBA00022670"/>
    </source>
</evidence>
<dbReference type="Pfam" id="PF05649">
    <property type="entry name" value="Peptidase_M13_N"/>
    <property type="match status" value="1"/>
</dbReference>
<evidence type="ECO:0000256" key="1">
    <source>
        <dbReference type="ARBA" id="ARBA00001947"/>
    </source>
</evidence>
<evidence type="ECO:0000256" key="8">
    <source>
        <dbReference type="SAM" id="SignalP"/>
    </source>
</evidence>
<comment type="similarity">
    <text evidence="2">Belongs to the peptidase M13 family.</text>
</comment>
<sequence>MIKVLISLSVLAAAATAGSVTELPESVTKLIDYSINPCEDFYQYACGAWHKDAVIPPDKHDIDTSFYEIDVKSDAVLANIFSDNTTKFGAFYNSCLDTATLSSLGVTPLEDSFKAIRSARTKLDLLIVAGELAKNGIPAFNALFAYEDPLSLAYIFYTNPSDWKFVEAEYKVYIATVLQLAGYTAEQAAAAVPVIIRFEQTQLGVAHRELKDMEAVVSPYTAFTYSQLNQKYPLLVGSWLKAHGFNVRDENGGPNDWVGFRHLDYFNRTETLLKNTTLDNLRTIVEYKLIHASSKYLTPEFSTANWNLFGKKIYGQKVETSREDYCLSETSKTLRDLMGQYFIDAVLSADTAKKADDLVKALKSSFSTGIATSDWLDNSTRANAQTKLSKLTHLLGGPEKPQLYPTLTFDSKSYLNNRWKVSQVDIDTNLKLNGQPVEKRKFNRAPHEANPYYNPHDNAIVFPAAILQKPYFDSQFDAAQNFGAIGMRPQFDGDGNLKQWWSNATNDAFKTKAQCIIDQYSNLVVNSEVTGAVLGNISGKITLNENIADNGGLKTSFRAYHEYLKEFPSQYTEEAGDKLFYLSYAQAWCSKNTDALLLGSLSWKHPRGRYRVTGALQNNAEFARVFQCPTDSYLNPSKKCLLWE</sequence>
<feature type="domain" description="Peptidase M13 N-terminal" evidence="10">
    <location>
        <begin position="37"/>
        <end position="398"/>
    </location>
</feature>
<keyword evidence="5" id="KW-0378">Hydrolase</keyword>
<feature type="chain" id="PRO_5025357549" description="Peptidase M13 N-terminal domain-containing protein" evidence="8">
    <location>
        <begin position="18"/>
        <end position="644"/>
    </location>
</feature>
<feature type="domain" description="Peptidase M13 C-terminal" evidence="9">
    <location>
        <begin position="450"/>
        <end position="640"/>
    </location>
</feature>
<evidence type="ECO:0008006" key="13">
    <source>
        <dbReference type="Google" id="ProtNLM"/>
    </source>
</evidence>
<protein>
    <recommendedName>
        <fullName evidence="13">Peptidase M13 N-terminal domain-containing protein</fullName>
    </recommendedName>
</protein>
<dbReference type="PANTHER" id="PTHR11733:SF167">
    <property type="entry name" value="FI17812P1-RELATED"/>
    <property type="match status" value="1"/>
</dbReference>
<dbReference type="SUPFAM" id="SSF55486">
    <property type="entry name" value="Metalloproteases ('zincins'), catalytic domain"/>
    <property type="match status" value="1"/>
</dbReference>
<dbReference type="PROSITE" id="PS51885">
    <property type="entry name" value="NEPRILYSIN"/>
    <property type="match status" value="1"/>
</dbReference>
<dbReference type="InterPro" id="IPR008753">
    <property type="entry name" value="Peptidase_M13_N"/>
</dbReference>
<dbReference type="Gene3D" id="3.40.390.10">
    <property type="entry name" value="Collagenase (Catalytic Domain)"/>
    <property type="match status" value="1"/>
</dbReference>
<organism evidence="11 12">
    <name type="scientific">Aphanomyces astaci</name>
    <name type="common">Crayfish plague agent</name>
    <dbReference type="NCBI Taxonomy" id="112090"/>
    <lineage>
        <taxon>Eukaryota</taxon>
        <taxon>Sar</taxon>
        <taxon>Stramenopiles</taxon>
        <taxon>Oomycota</taxon>
        <taxon>Saprolegniomycetes</taxon>
        <taxon>Saprolegniales</taxon>
        <taxon>Verrucalvaceae</taxon>
        <taxon>Aphanomyces</taxon>
    </lineage>
</organism>
<dbReference type="CDD" id="cd08662">
    <property type="entry name" value="M13"/>
    <property type="match status" value="1"/>
</dbReference>
<evidence type="ECO:0000256" key="2">
    <source>
        <dbReference type="ARBA" id="ARBA00007357"/>
    </source>
</evidence>
<comment type="caution">
    <text evidence="11">The sequence shown here is derived from an EMBL/GenBank/DDBJ whole genome shotgun (WGS) entry which is preliminary data.</text>
</comment>
<keyword evidence="7" id="KW-0482">Metalloprotease</keyword>
<keyword evidence="3" id="KW-0645">Protease</keyword>
<evidence type="ECO:0000256" key="7">
    <source>
        <dbReference type="ARBA" id="ARBA00023049"/>
    </source>
</evidence>
<dbReference type="Pfam" id="PF01431">
    <property type="entry name" value="Peptidase_M13"/>
    <property type="match status" value="1"/>
</dbReference>
<dbReference type="GO" id="GO:0016485">
    <property type="term" value="P:protein processing"/>
    <property type="evidence" value="ECO:0007669"/>
    <property type="project" value="TreeGrafter"/>
</dbReference>
<dbReference type="InterPro" id="IPR018497">
    <property type="entry name" value="Peptidase_M13_C"/>
</dbReference>
<dbReference type="PANTHER" id="PTHR11733">
    <property type="entry name" value="ZINC METALLOPROTEASE FAMILY M13 NEPRILYSIN-RELATED"/>
    <property type="match status" value="1"/>
</dbReference>
<accession>A0A6A4ZC04</accession>
<dbReference type="VEuPathDB" id="FungiDB:H257_17643"/>
<dbReference type="InterPro" id="IPR000718">
    <property type="entry name" value="Peptidase_M13"/>
</dbReference>
<dbReference type="InterPro" id="IPR042089">
    <property type="entry name" value="Peptidase_M13_dom_2"/>
</dbReference>
<keyword evidence="8" id="KW-0732">Signal</keyword>
<keyword evidence="6" id="KW-0862">Zinc</keyword>
<comment type="cofactor">
    <cofactor evidence="1">
        <name>Zn(2+)</name>
        <dbReference type="ChEBI" id="CHEBI:29105"/>
    </cofactor>
</comment>
<reference evidence="11 12" key="1">
    <citation type="submission" date="2019-06" db="EMBL/GenBank/DDBJ databases">
        <title>Genomics analysis of Aphanomyces spp. identifies a new class of oomycete effector associated with host adaptation.</title>
        <authorList>
            <person name="Gaulin E."/>
        </authorList>
    </citation>
    <scope>NUCLEOTIDE SEQUENCE [LARGE SCALE GENOMIC DNA]</scope>
    <source>
        <strain evidence="11 12">E</strain>
    </source>
</reference>
<keyword evidence="4" id="KW-0479">Metal-binding</keyword>
<dbReference type="Gene3D" id="1.10.1380.10">
    <property type="entry name" value="Neutral endopeptidase , domain2"/>
    <property type="match status" value="1"/>
</dbReference>
<dbReference type="EMBL" id="VJMI01020269">
    <property type="protein sequence ID" value="KAF0704955.1"/>
    <property type="molecule type" value="Genomic_DNA"/>
</dbReference>
<evidence type="ECO:0000259" key="9">
    <source>
        <dbReference type="Pfam" id="PF01431"/>
    </source>
</evidence>
<dbReference type="PRINTS" id="PR00786">
    <property type="entry name" value="NEPRILYSIN"/>
</dbReference>
<evidence type="ECO:0000256" key="6">
    <source>
        <dbReference type="ARBA" id="ARBA00022833"/>
    </source>
</evidence>
<dbReference type="GO" id="GO:0005886">
    <property type="term" value="C:plasma membrane"/>
    <property type="evidence" value="ECO:0007669"/>
    <property type="project" value="TreeGrafter"/>
</dbReference>
<name>A0A6A4ZC04_APHAT</name>
<dbReference type="AlphaFoldDB" id="A0A6A4ZC04"/>
<evidence type="ECO:0000256" key="5">
    <source>
        <dbReference type="ARBA" id="ARBA00022801"/>
    </source>
</evidence>
<dbReference type="InterPro" id="IPR024079">
    <property type="entry name" value="MetalloPept_cat_dom_sf"/>
</dbReference>
<proteinExistence type="inferred from homology"/>
<evidence type="ECO:0000259" key="10">
    <source>
        <dbReference type="Pfam" id="PF05649"/>
    </source>
</evidence>
<dbReference type="Proteomes" id="UP000469452">
    <property type="component" value="Unassembled WGS sequence"/>
</dbReference>
<evidence type="ECO:0000313" key="12">
    <source>
        <dbReference type="Proteomes" id="UP000469452"/>
    </source>
</evidence>
<feature type="signal peptide" evidence="8">
    <location>
        <begin position="1"/>
        <end position="17"/>
    </location>
</feature>
<evidence type="ECO:0000313" key="11">
    <source>
        <dbReference type="EMBL" id="KAF0704955.1"/>
    </source>
</evidence>
<dbReference type="GO" id="GO:0046872">
    <property type="term" value="F:metal ion binding"/>
    <property type="evidence" value="ECO:0007669"/>
    <property type="project" value="UniProtKB-KW"/>
</dbReference>
<dbReference type="GO" id="GO:0004222">
    <property type="term" value="F:metalloendopeptidase activity"/>
    <property type="evidence" value="ECO:0007669"/>
    <property type="project" value="InterPro"/>
</dbReference>